<dbReference type="PANTHER" id="PTHR44586">
    <property type="entry name" value="F-BOX DOMAIN CONTAINING PROTEIN, EXPRESSED"/>
    <property type="match status" value="1"/>
</dbReference>
<sequence length="469" mass="52741">MKRVIGRPMLTLHLILLQLPSGRISLLLGWGKQKQGIVTDLLRRIDGVYNPSSYLSPPVSPDPYPMEEPTAAGPDWSKLPPDVLTTVLGDLEFPDLFRAADVCTAWRATARALRRLGIYSRPQTPCLLYTTAAAGPRAAELFSLADKKAYRARLPDPPIGERNIIGSSYGWLVTADARSELHLLNPATGEQVALPSVATIEQVSPILDRQGNLERYHLSLHGDDPQPYGVDELRGVLYLKAVLSCDPALGDCTVVLIHNPYRDLSFARVGDDKWHWMPSAPREPPRYSDCIFGDDGALYAMDLLGGMYRYAIQGSCATRDMIFKETSPFVAYNGYLSKTSCGSVLQIWRVKRKTRGEQEEMHTVDIEVYMTDLDKQQIVRVRTLGDYALFIGHNYTCCLSTQDYPGLLRNHVYFTDDDEYWLIDSKDNRRDVGILDLEDLSATDVVSPQPWLNWPIPVWITPSFNKIHK</sequence>
<evidence type="ECO:0000313" key="4">
    <source>
        <dbReference type="Proteomes" id="UP000324705"/>
    </source>
</evidence>
<dbReference type="Gene3D" id="1.20.1280.50">
    <property type="match status" value="1"/>
</dbReference>
<dbReference type="Gramene" id="TRITD3Bv1G005230.1">
    <property type="protein sequence ID" value="TRITD3Bv1G005230.1"/>
    <property type="gene ID" value="TRITD3Bv1G005230"/>
</dbReference>
<gene>
    <name evidence="3" type="ORF">TRITD_3Bv1G005230</name>
</gene>
<dbReference type="CDD" id="cd09917">
    <property type="entry name" value="F-box_SF"/>
    <property type="match status" value="1"/>
</dbReference>
<keyword evidence="4" id="KW-1185">Reference proteome</keyword>
<proteinExistence type="predicted"/>
<organism evidence="3 4">
    <name type="scientific">Triticum turgidum subsp. durum</name>
    <name type="common">Durum wheat</name>
    <name type="synonym">Triticum durum</name>
    <dbReference type="NCBI Taxonomy" id="4567"/>
    <lineage>
        <taxon>Eukaryota</taxon>
        <taxon>Viridiplantae</taxon>
        <taxon>Streptophyta</taxon>
        <taxon>Embryophyta</taxon>
        <taxon>Tracheophyta</taxon>
        <taxon>Spermatophyta</taxon>
        <taxon>Magnoliopsida</taxon>
        <taxon>Liliopsida</taxon>
        <taxon>Poales</taxon>
        <taxon>Poaceae</taxon>
        <taxon>BOP clade</taxon>
        <taxon>Pooideae</taxon>
        <taxon>Triticodae</taxon>
        <taxon>Triticeae</taxon>
        <taxon>Triticinae</taxon>
        <taxon>Triticum</taxon>
    </lineage>
</organism>
<accession>A0A9R1Q6N3</accession>
<dbReference type="InterPro" id="IPR001810">
    <property type="entry name" value="F-box_dom"/>
</dbReference>
<dbReference type="SUPFAM" id="SSF81383">
    <property type="entry name" value="F-box domain"/>
    <property type="match status" value="1"/>
</dbReference>
<name>A0A9R1Q6N3_TRITD</name>
<dbReference type="Pfam" id="PF12937">
    <property type="entry name" value="F-box-like"/>
    <property type="match status" value="1"/>
</dbReference>
<dbReference type="Pfam" id="PF03478">
    <property type="entry name" value="Beta-prop_KIB1-4"/>
    <property type="match status" value="1"/>
</dbReference>
<reference evidence="3 4" key="1">
    <citation type="submission" date="2017-09" db="EMBL/GenBank/DDBJ databases">
        <authorList>
            <consortium name="International Durum Wheat Genome Sequencing Consortium (IDWGSC)"/>
            <person name="Milanesi L."/>
        </authorList>
    </citation>
    <scope>NUCLEOTIDE SEQUENCE [LARGE SCALE GENOMIC DNA]</scope>
    <source>
        <strain evidence="4">cv. Svevo</strain>
    </source>
</reference>
<dbReference type="EMBL" id="LT934116">
    <property type="protein sequence ID" value="VAH71010.1"/>
    <property type="molecule type" value="Genomic_DNA"/>
</dbReference>
<dbReference type="PANTHER" id="PTHR44586:SF10">
    <property type="entry name" value="DUF295 DOMAIN-CONTAINING PROTEIN"/>
    <property type="match status" value="1"/>
</dbReference>
<dbReference type="AlphaFoldDB" id="A0A9R1Q6N3"/>
<dbReference type="Proteomes" id="UP000324705">
    <property type="component" value="Chromosome 3B"/>
</dbReference>
<dbReference type="InterPro" id="IPR036047">
    <property type="entry name" value="F-box-like_dom_sf"/>
</dbReference>
<feature type="signal peptide" evidence="1">
    <location>
        <begin position="1"/>
        <end position="24"/>
    </location>
</feature>
<feature type="chain" id="PRO_5040390727" description="F-box domain-containing protein" evidence="1">
    <location>
        <begin position="25"/>
        <end position="469"/>
    </location>
</feature>
<feature type="domain" description="F-box" evidence="2">
    <location>
        <begin position="73"/>
        <end position="122"/>
    </location>
</feature>
<keyword evidence="1" id="KW-0732">Signal</keyword>
<dbReference type="OMA" id="RFCNSMF"/>
<evidence type="ECO:0000256" key="1">
    <source>
        <dbReference type="SAM" id="SignalP"/>
    </source>
</evidence>
<protein>
    <recommendedName>
        <fullName evidence="2">F-box domain-containing protein</fullName>
    </recommendedName>
</protein>
<dbReference type="PROSITE" id="PS50181">
    <property type="entry name" value="FBOX"/>
    <property type="match status" value="1"/>
</dbReference>
<dbReference type="InterPro" id="IPR005174">
    <property type="entry name" value="KIB1-4_b-propeller"/>
</dbReference>
<evidence type="ECO:0000259" key="2">
    <source>
        <dbReference type="PROSITE" id="PS50181"/>
    </source>
</evidence>
<evidence type="ECO:0000313" key="3">
    <source>
        <dbReference type="EMBL" id="VAH71010.1"/>
    </source>
</evidence>